<evidence type="ECO:0000256" key="2">
    <source>
        <dbReference type="ARBA" id="ARBA00022448"/>
    </source>
</evidence>
<dbReference type="SMART" id="SM00233">
    <property type="entry name" value="PH"/>
    <property type="match status" value="1"/>
</dbReference>
<dbReference type="InterPro" id="IPR037239">
    <property type="entry name" value="OSBP_sf"/>
</dbReference>
<dbReference type="InterPro" id="IPR011993">
    <property type="entry name" value="PH-like_dom_sf"/>
</dbReference>
<evidence type="ECO:0000256" key="5">
    <source>
        <dbReference type="SAM" id="Coils"/>
    </source>
</evidence>
<keyword evidence="5" id="KW-0175">Coiled coil</keyword>
<dbReference type="SUPFAM" id="SSF101576">
    <property type="entry name" value="Supernatant protein factor (SPF), C-terminal domain"/>
    <property type="match status" value="1"/>
</dbReference>
<feature type="region of interest" description="Disordered" evidence="6">
    <location>
        <begin position="591"/>
        <end position="623"/>
    </location>
</feature>
<dbReference type="OrthoDB" id="1854502at2759"/>
<dbReference type="InterPro" id="IPR036598">
    <property type="entry name" value="GOLD_dom_sf"/>
</dbReference>
<feature type="coiled-coil region" evidence="5">
    <location>
        <begin position="935"/>
        <end position="962"/>
    </location>
</feature>
<dbReference type="GO" id="GO:0120009">
    <property type="term" value="P:intermembrane lipid transfer"/>
    <property type="evidence" value="ECO:0007669"/>
    <property type="project" value="UniProtKB-ARBA"/>
</dbReference>
<dbReference type="EMBL" id="JANBPU010000037">
    <property type="protein sequence ID" value="KAJ1918831.1"/>
    <property type="molecule type" value="Genomic_DNA"/>
</dbReference>
<dbReference type="SUPFAM" id="SSF144000">
    <property type="entry name" value="Oxysterol-binding protein-like"/>
    <property type="match status" value="1"/>
</dbReference>
<dbReference type="GO" id="GO:0030011">
    <property type="term" value="P:maintenance of cell polarity"/>
    <property type="evidence" value="ECO:0007669"/>
    <property type="project" value="TreeGrafter"/>
</dbReference>
<organism evidence="8 9">
    <name type="scientific">Mycoemilia scoparia</name>
    <dbReference type="NCBI Taxonomy" id="417184"/>
    <lineage>
        <taxon>Eukaryota</taxon>
        <taxon>Fungi</taxon>
        <taxon>Fungi incertae sedis</taxon>
        <taxon>Zoopagomycota</taxon>
        <taxon>Kickxellomycotina</taxon>
        <taxon>Kickxellomycetes</taxon>
        <taxon>Kickxellales</taxon>
        <taxon>Kickxellaceae</taxon>
        <taxon>Mycoemilia</taxon>
    </lineage>
</organism>
<keyword evidence="4" id="KW-0446">Lipid-binding</keyword>
<dbReference type="Gene3D" id="2.60.120.680">
    <property type="entry name" value="GOLD domain"/>
    <property type="match status" value="1"/>
</dbReference>
<dbReference type="GO" id="GO:0035621">
    <property type="term" value="P:ER to Golgi ceramide transport"/>
    <property type="evidence" value="ECO:0007669"/>
    <property type="project" value="TreeGrafter"/>
</dbReference>
<evidence type="ECO:0000313" key="9">
    <source>
        <dbReference type="Proteomes" id="UP001150538"/>
    </source>
</evidence>
<keyword evidence="3" id="KW-0445">Lipid transport</keyword>
<evidence type="ECO:0000256" key="3">
    <source>
        <dbReference type="ARBA" id="ARBA00023055"/>
    </source>
</evidence>
<feature type="region of interest" description="Disordered" evidence="6">
    <location>
        <begin position="511"/>
        <end position="576"/>
    </location>
</feature>
<reference evidence="8" key="1">
    <citation type="submission" date="2022-07" db="EMBL/GenBank/DDBJ databases">
        <title>Phylogenomic reconstructions and comparative analyses of Kickxellomycotina fungi.</title>
        <authorList>
            <person name="Reynolds N.K."/>
            <person name="Stajich J.E."/>
            <person name="Barry K."/>
            <person name="Grigoriev I.V."/>
            <person name="Crous P."/>
            <person name="Smith M.E."/>
        </authorList>
    </citation>
    <scope>NUCLEOTIDE SEQUENCE</scope>
    <source>
        <strain evidence="8">NBRC 100468</strain>
    </source>
</reference>
<dbReference type="GO" id="GO:0006897">
    <property type="term" value="P:endocytosis"/>
    <property type="evidence" value="ECO:0007669"/>
    <property type="project" value="TreeGrafter"/>
</dbReference>
<name>A0A9W8DQP1_9FUNG</name>
<dbReference type="PANTHER" id="PTHR10972">
    <property type="entry name" value="OXYSTEROL-BINDING PROTEIN-RELATED"/>
    <property type="match status" value="1"/>
</dbReference>
<evidence type="ECO:0000313" key="8">
    <source>
        <dbReference type="EMBL" id="KAJ1918831.1"/>
    </source>
</evidence>
<dbReference type="AlphaFoldDB" id="A0A9W8DQP1"/>
<dbReference type="GO" id="GO:0032934">
    <property type="term" value="F:sterol binding"/>
    <property type="evidence" value="ECO:0007669"/>
    <property type="project" value="TreeGrafter"/>
</dbReference>
<dbReference type="Gene3D" id="3.30.70.3490">
    <property type="match status" value="1"/>
</dbReference>
<dbReference type="Pfam" id="PF01237">
    <property type="entry name" value="Oxysterol_BP"/>
    <property type="match status" value="1"/>
</dbReference>
<dbReference type="GO" id="GO:0006887">
    <property type="term" value="P:exocytosis"/>
    <property type="evidence" value="ECO:0007669"/>
    <property type="project" value="TreeGrafter"/>
</dbReference>
<dbReference type="GO" id="GO:0032541">
    <property type="term" value="C:cortical endoplasmic reticulum"/>
    <property type="evidence" value="ECO:0007669"/>
    <property type="project" value="TreeGrafter"/>
</dbReference>
<feature type="compositionally biased region" description="Polar residues" evidence="6">
    <location>
        <begin position="312"/>
        <end position="323"/>
    </location>
</feature>
<proteinExistence type="inferred from homology"/>
<evidence type="ECO:0000256" key="4">
    <source>
        <dbReference type="ARBA" id="ARBA00023121"/>
    </source>
</evidence>
<feature type="region of interest" description="Disordered" evidence="6">
    <location>
        <begin position="389"/>
        <end position="409"/>
    </location>
</feature>
<comment type="similarity">
    <text evidence="1">Belongs to the OSBP family.</text>
</comment>
<dbReference type="InterPro" id="IPR001849">
    <property type="entry name" value="PH_domain"/>
</dbReference>
<feature type="compositionally biased region" description="Polar residues" evidence="6">
    <location>
        <begin position="286"/>
        <end position="298"/>
    </location>
</feature>
<feature type="compositionally biased region" description="Low complexity" evidence="6">
    <location>
        <begin position="299"/>
        <end position="310"/>
    </location>
</feature>
<protein>
    <submittedName>
        <fullName evidence="8">Oxysterol-binding protein 3</fullName>
    </submittedName>
</protein>
<dbReference type="FunFam" id="2.40.160.120:FF:000001">
    <property type="entry name" value="Oxysterol-binding protein"/>
    <property type="match status" value="1"/>
</dbReference>
<dbReference type="InterPro" id="IPR041680">
    <property type="entry name" value="PH_8"/>
</dbReference>
<dbReference type="Gene3D" id="2.30.29.30">
    <property type="entry name" value="Pleckstrin-homology domain (PH domain)/Phosphotyrosine-binding domain (PTB)"/>
    <property type="match status" value="1"/>
</dbReference>
<dbReference type="SUPFAM" id="SSF50729">
    <property type="entry name" value="PH domain-like"/>
    <property type="match status" value="1"/>
</dbReference>
<dbReference type="GO" id="GO:0034727">
    <property type="term" value="P:piecemeal microautophagy of the nucleus"/>
    <property type="evidence" value="ECO:0007669"/>
    <property type="project" value="TreeGrafter"/>
</dbReference>
<dbReference type="Gene3D" id="2.40.160.120">
    <property type="match status" value="1"/>
</dbReference>
<dbReference type="PANTHER" id="PTHR10972:SF203">
    <property type="entry name" value="OXYSTEROL-BINDING PROTEIN HOMOLOG 3"/>
    <property type="match status" value="1"/>
</dbReference>
<dbReference type="Pfam" id="PF15409">
    <property type="entry name" value="PH_8"/>
    <property type="match status" value="1"/>
</dbReference>
<dbReference type="GO" id="GO:0005829">
    <property type="term" value="C:cytosol"/>
    <property type="evidence" value="ECO:0007669"/>
    <property type="project" value="TreeGrafter"/>
</dbReference>
<comment type="caution">
    <text evidence="8">The sequence shown here is derived from an EMBL/GenBank/DDBJ whole genome shotgun (WGS) entry which is preliminary data.</text>
</comment>
<sequence>MEEFEILPRESYQHVVTIHEVPRVISWWFATKRKNIDFGLFYRQFEKHGSTEILELTNSKDAGFGGSNSKQADGAPDPQVQDDGDGDIPARMLKTATAGSRFNSAQGRRSSKLRDPLLMPLLAMNHVESSKGTIKGQWNAIWPGTYILYFDNSFSVNTSKILSLVVAINEVAGPAESAVQAPPNHEGWLQKKKRKRMQGYAQRWVAIRGAYLTYSTTPHGVVRAKVDIRNAVVTTTAKQRVIYIDSDDGLMQFRSNSDEGFKEWVAAINRAKAVTDDAKRDEGDTVSLSDSIAPSTHQTALPTAPLAAPAIHSQNDPACNNNITDKTTTKDDSQPNGAQNGVEESATHVHDRYLAESTQALAIITNIFTILHSHKTESSAQLPVQAYAAAAAPPPPPADGTKADPASQRELRKRPSFLEKLSNKGVQNTANPLSDNELFLKSLHQLRSCVHNMSMFEGALYTMVNDQKPTPISHTPKSKICEKLDRALSPMSSRLSRTESEVFYDTYEVIEVQHDEEDSQSTPGSDEDRFKSTAQSPINGDLASPKNALSTSDSKVECENEADGDDSSSIDMEEELSHDPDFKRAIMSGSFSRLPPQQHPSRSSTQYSRTSTPKSPDMFAIGKPRPKSIVRRKTLPSPMVPDNSNILSILRNNLGKDLSTITMPITTNEPINALQLLCEELQYANLLNIAGEMDDSLDRLTYVTAFVISGLASKAIRSGRKPFNPLLGETYECVREDLGFRFVSEKVSHHPAVMACHAHSQHFEMWQDSQIKTKFWGKSLELVPIATVHIKIPKYGDYYTFTKPSTLVRGLITGNRTVEMNGEVVITNQKTNDSATIVFKKGGLFSSASNQVECRLYTSPDKACDRLLHGDWTSHIYEAHNPEEPIWKVNPTPPDHKKYYGFDQFAIELNELTEDIEQWLPPTDTRFRPDQRLYEKGQVDKAEQVKVQLEQAQRERREEMRQSGHTWTPQYFTLDSNNSDPASNQGWVYKGGYWEAREKRSFAPKVQLWPSSAIGNKS</sequence>
<feature type="region of interest" description="Disordered" evidence="6">
    <location>
        <begin position="64"/>
        <end position="90"/>
    </location>
</feature>
<dbReference type="PROSITE" id="PS50003">
    <property type="entry name" value="PH_DOMAIN"/>
    <property type="match status" value="1"/>
</dbReference>
<dbReference type="InterPro" id="IPR000648">
    <property type="entry name" value="Oxysterol-bd"/>
</dbReference>
<evidence type="ECO:0000256" key="1">
    <source>
        <dbReference type="ARBA" id="ARBA00008842"/>
    </source>
</evidence>
<evidence type="ECO:0000259" key="7">
    <source>
        <dbReference type="PROSITE" id="PS50003"/>
    </source>
</evidence>
<dbReference type="GO" id="GO:0097038">
    <property type="term" value="C:perinuclear endoplasmic reticulum"/>
    <property type="evidence" value="ECO:0007669"/>
    <property type="project" value="TreeGrafter"/>
</dbReference>
<gene>
    <name evidence="8" type="primary">OSH3</name>
    <name evidence="8" type="ORF">H4219_002370</name>
</gene>
<dbReference type="GO" id="GO:0005886">
    <property type="term" value="C:plasma membrane"/>
    <property type="evidence" value="ECO:0007669"/>
    <property type="project" value="TreeGrafter"/>
</dbReference>
<feature type="compositionally biased region" description="Low complexity" evidence="6">
    <location>
        <begin position="601"/>
        <end position="612"/>
    </location>
</feature>
<feature type="compositionally biased region" description="Acidic residues" evidence="6">
    <location>
        <begin position="559"/>
        <end position="574"/>
    </location>
</feature>
<accession>A0A9W8DQP1</accession>
<feature type="domain" description="PH" evidence="7">
    <location>
        <begin position="182"/>
        <end position="273"/>
    </location>
</feature>
<evidence type="ECO:0000256" key="6">
    <source>
        <dbReference type="SAM" id="MobiDB-lite"/>
    </source>
</evidence>
<keyword evidence="2" id="KW-0813">Transport</keyword>
<feature type="region of interest" description="Disordered" evidence="6">
    <location>
        <begin position="279"/>
        <end position="345"/>
    </location>
</feature>
<keyword evidence="9" id="KW-1185">Reference proteome</keyword>
<dbReference type="Proteomes" id="UP001150538">
    <property type="component" value="Unassembled WGS sequence"/>
</dbReference>